<dbReference type="PANTHER" id="PTHR11739">
    <property type="entry name" value="CITRATE SYNTHASE"/>
    <property type="match status" value="1"/>
</dbReference>
<dbReference type="UniPathway" id="UPA00223"/>
<keyword evidence="8" id="KW-1185">Reference proteome</keyword>
<accession>A0A0L6ZFD5</accession>
<protein>
    <recommendedName>
        <fullName evidence="5">Citrate synthase</fullName>
    </recommendedName>
</protein>
<evidence type="ECO:0000256" key="6">
    <source>
        <dbReference type="PIRSR" id="PIRSR001369-1"/>
    </source>
</evidence>
<name>A0A0L6ZFD5_9CLOT</name>
<gene>
    <name evidence="7" type="primary">gltA</name>
    <name evidence="7" type="ORF">CLHOM_01840</name>
</gene>
<evidence type="ECO:0000256" key="3">
    <source>
        <dbReference type="ARBA" id="ARBA00022679"/>
    </source>
</evidence>
<organism evidence="7 8">
    <name type="scientific">Clostridium homopropionicum DSM 5847</name>
    <dbReference type="NCBI Taxonomy" id="1121318"/>
    <lineage>
        <taxon>Bacteria</taxon>
        <taxon>Bacillati</taxon>
        <taxon>Bacillota</taxon>
        <taxon>Clostridia</taxon>
        <taxon>Eubacteriales</taxon>
        <taxon>Clostridiaceae</taxon>
        <taxon>Clostridium</taxon>
    </lineage>
</organism>
<dbReference type="EMBL" id="LHUR01000005">
    <property type="protein sequence ID" value="KOA21513.1"/>
    <property type="molecule type" value="Genomic_DNA"/>
</dbReference>
<dbReference type="CDD" id="cd06113">
    <property type="entry name" value="citrate_synt_like_1_2"/>
    <property type="match status" value="1"/>
</dbReference>
<dbReference type="PATRIC" id="fig|1121318.3.peg.183"/>
<proteinExistence type="inferred from homology"/>
<dbReference type="STRING" id="36844.SAMN04488501_10537"/>
<dbReference type="PANTHER" id="PTHR11739:SF4">
    <property type="entry name" value="CITRATE SYNTHASE, PEROXISOMAL"/>
    <property type="match status" value="1"/>
</dbReference>
<evidence type="ECO:0000256" key="4">
    <source>
        <dbReference type="ARBA" id="ARBA00049288"/>
    </source>
</evidence>
<dbReference type="GO" id="GO:0036440">
    <property type="term" value="F:citrate synthase activity"/>
    <property type="evidence" value="ECO:0007669"/>
    <property type="project" value="UniProtKB-EC"/>
</dbReference>
<dbReference type="RefSeq" id="WP_052219784.1">
    <property type="nucleotide sequence ID" value="NZ_LHUR01000005.1"/>
</dbReference>
<dbReference type="PIRSF" id="PIRSF001369">
    <property type="entry name" value="Citrate_synth"/>
    <property type="match status" value="1"/>
</dbReference>
<dbReference type="Pfam" id="PF00285">
    <property type="entry name" value="Citrate_synt"/>
    <property type="match status" value="1"/>
</dbReference>
<dbReference type="GO" id="GO:0005975">
    <property type="term" value="P:carbohydrate metabolic process"/>
    <property type="evidence" value="ECO:0007669"/>
    <property type="project" value="TreeGrafter"/>
</dbReference>
<reference evidence="8" key="1">
    <citation type="submission" date="2015-08" db="EMBL/GenBank/DDBJ databases">
        <title>Genome sequence of the strict anaerobe Clostridium homopropionicum LuHBu1 (DSM 5847T).</title>
        <authorList>
            <person name="Poehlein A."/>
            <person name="Beck M."/>
            <person name="Schiel-Bengelsdorf B."/>
            <person name="Bengelsdorf F.R."/>
            <person name="Daniel R."/>
            <person name="Duerre P."/>
        </authorList>
    </citation>
    <scope>NUCLEOTIDE SEQUENCE [LARGE SCALE GENOMIC DNA]</scope>
    <source>
        <strain evidence="8">DSM 5847</strain>
    </source>
</reference>
<dbReference type="Gene3D" id="1.10.230.10">
    <property type="entry name" value="Cytochrome P450-Terp, domain 2"/>
    <property type="match status" value="1"/>
</dbReference>
<dbReference type="InterPro" id="IPR024176">
    <property type="entry name" value="Citrate_synthase_bac-typ"/>
</dbReference>
<comment type="pathway">
    <text evidence="1">Carbohydrate metabolism; tricarboxylic acid cycle.</text>
</comment>
<dbReference type="NCBIfam" id="NF010635">
    <property type="entry name" value="PRK14032.1"/>
    <property type="match status" value="1"/>
</dbReference>
<evidence type="ECO:0000256" key="5">
    <source>
        <dbReference type="PIRNR" id="PIRNR001369"/>
    </source>
</evidence>
<evidence type="ECO:0000313" key="8">
    <source>
        <dbReference type="Proteomes" id="UP000037043"/>
    </source>
</evidence>
<dbReference type="PRINTS" id="PR00143">
    <property type="entry name" value="CITRTSNTHASE"/>
</dbReference>
<dbReference type="InterPro" id="IPR016143">
    <property type="entry name" value="Citrate_synth-like_sm_a-sub"/>
</dbReference>
<sequence>MINNFTSDTFKGNIFNENLLNELSIIAEKNNYIDPMYYSKYDVKRGLRNENGTGVLVGLTEIGNVHGYTTSDGKRIPDQGRLEYRGIDIMKIVEGFQTESRYGFEEVAYLLLFGELPSKKRLEEFKYLLGECRILPDGFTEDMILKFPSNNIMNKLQRTILATYSFDSNPDDTSIKNILRQSIELIARFPTMISYGYQAKAHYHGNQSLFLHIPKQELSTAENILYMIRSDNQYTKTEAEILDLALVLHAEHGGGNNSAFATHVVSSSGTDTYSAIAAAVGSLKGPKHGGANLEVMNMVDNIKENIKAWDNTAEIRDYLIKILNKKANNGSGLIYGMGHAIYTLSDPRAVLLKEKAKKLAIEKDRLDEFNLYNNIEEISKDIFAELRGNDSISANVDFYSGFVYDTLNIPRELYTPLFATSRVAGWCAHRIEQVASEPKIIRPAYKNIKLDEKYIPLDNR</sequence>
<dbReference type="GO" id="GO:0005829">
    <property type="term" value="C:cytosol"/>
    <property type="evidence" value="ECO:0007669"/>
    <property type="project" value="TreeGrafter"/>
</dbReference>
<keyword evidence="7" id="KW-0012">Acyltransferase</keyword>
<comment type="similarity">
    <text evidence="2 5">Belongs to the citrate synthase family.</text>
</comment>
<comment type="caution">
    <text evidence="7">The sequence shown here is derived from an EMBL/GenBank/DDBJ whole genome shotgun (WGS) entry which is preliminary data.</text>
</comment>
<dbReference type="GO" id="GO:0006099">
    <property type="term" value="P:tricarboxylic acid cycle"/>
    <property type="evidence" value="ECO:0007669"/>
    <property type="project" value="UniProtKB-UniPathway"/>
</dbReference>
<dbReference type="InterPro" id="IPR036969">
    <property type="entry name" value="Citrate_synthase_sf"/>
</dbReference>
<dbReference type="AlphaFoldDB" id="A0A0L6ZFD5"/>
<feature type="active site" evidence="6">
    <location>
        <position position="339"/>
    </location>
</feature>
<feature type="active site" evidence="6">
    <location>
        <position position="397"/>
    </location>
</feature>
<evidence type="ECO:0000256" key="2">
    <source>
        <dbReference type="ARBA" id="ARBA00010566"/>
    </source>
</evidence>
<dbReference type="Proteomes" id="UP000037043">
    <property type="component" value="Unassembled WGS sequence"/>
</dbReference>
<evidence type="ECO:0000313" key="7">
    <source>
        <dbReference type="EMBL" id="KOA21513.1"/>
    </source>
</evidence>
<dbReference type="InterPro" id="IPR002020">
    <property type="entry name" value="Citrate_synthase"/>
</dbReference>
<evidence type="ECO:0000256" key="1">
    <source>
        <dbReference type="ARBA" id="ARBA00005163"/>
    </source>
</evidence>
<dbReference type="InterPro" id="IPR016142">
    <property type="entry name" value="Citrate_synth-like_lrg_a-sub"/>
</dbReference>
<keyword evidence="3 5" id="KW-0808">Transferase</keyword>
<comment type="catalytic activity">
    <reaction evidence="4">
        <text>oxaloacetate + acetyl-CoA + H2O = citrate + CoA + H(+)</text>
        <dbReference type="Rhea" id="RHEA:16845"/>
        <dbReference type="ChEBI" id="CHEBI:15377"/>
        <dbReference type="ChEBI" id="CHEBI:15378"/>
        <dbReference type="ChEBI" id="CHEBI:16452"/>
        <dbReference type="ChEBI" id="CHEBI:16947"/>
        <dbReference type="ChEBI" id="CHEBI:57287"/>
        <dbReference type="ChEBI" id="CHEBI:57288"/>
        <dbReference type="EC" id="2.3.3.16"/>
    </reaction>
</comment>
<dbReference type="Gene3D" id="1.10.580.10">
    <property type="entry name" value="Citrate Synthase, domain 1"/>
    <property type="match status" value="1"/>
</dbReference>
<dbReference type="SUPFAM" id="SSF48256">
    <property type="entry name" value="Citrate synthase"/>
    <property type="match status" value="1"/>
</dbReference>